<keyword evidence="5" id="KW-1279">T cell receptor</keyword>
<dbReference type="SUPFAM" id="SSF48726">
    <property type="entry name" value="Immunoglobulin"/>
    <property type="match status" value="1"/>
</dbReference>
<reference evidence="8" key="3">
    <citation type="journal article" date="2014" name="Nature">
        <title>Elephant shark genome provides unique insights into gnathostome evolution.</title>
        <authorList>
            <consortium name="International Elephant Shark Genome Sequencing Consortium"/>
            <person name="Venkatesh B."/>
            <person name="Lee A.P."/>
            <person name="Ravi V."/>
            <person name="Maurya A.K."/>
            <person name="Lian M.M."/>
            <person name="Swann J.B."/>
            <person name="Ohta Y."/>
            <person name="Flajnik M.F."/>
            <person name="Sutoh Y."/>
            <person name="Kasahara M."/>
            <person name="Hoon S."/>
            <person name="Gangu V."/>
            <person name="Roy S.W."/>
            <person name="Irimia M."/>
            <person name="Korzh V."/>
            <person name="Kondrychyn I."/>
            <person name="Lim Z.W."/>
            <person name="Tay B.H."/>
            <person name="Tohari S."/>
            <person name="Kong K.W."/>
            <person name="Ho S."/>
            <person name="Lorente-Galdos B."/>
            <person name="Quilez J."/>
            <person name="Marques-Bonet T."/>
            <person name="Raney B.J."/>
            <person name="Ingham P.W."/>
            <person name="Tay A."/>
            <person name="Hillier L.W."/>
            <person name="Minx P."/>
            <person name="Boehm T."/>
            <person name="Wilson R.K."/>
            <person name="Brenner S."/>
            <person name="Warren W.C."/>
        </authorList>
    </citation>
    <scope>NUCLEOTIDE SEQUENCE [LARGE SCALE GENOMIC DNA]</scope>
</reference>
<organism evidence="7 8">
    <name type="scientific">Callorhinchus milii</name>
    <name type="common">Ghost shark</name>
    <dbReference type="NCBI Taxonomy" id="7868"/>
    <lineage>
        <taxon>Eukaryota</taxon>
        <taxon>Metazoa</taxon>
        <taxon>Chordata</taxon>
        <taxon>Craniata</taxon>
        <taxon>Vertebrata</taxon>
        <taxon>Chondrichthyes</taxon>
        <taxon>Holocephali</taxon>
        <taxon>Chimaeriformes</taxon>
        <taxon>Callorhinchidae</taxon>
        <taxon>Callorhinchus</taxon>
    </lineage>
</organism>
<dbReference type="PANTHER" id="PTHR19367">
    <property type="entry name" value="T-CELL RECEPTOR ALPHA CHAIN V REGION"/>
    <property type="match status" value="1"/>
</dbReference>
<dbReference type="InterPro" id="IPR007110">
    <property type="entry name" value="Ig-like_dom"/>
</dbReference>
<name>A0A4W3GWS7_CALMI</name>
<dbReference type="InterPro" id="IPR013783">
    <property type="entry name" value="Ig-like_fold"/>
</dbReference>
<reference evidence="7" key="5">
    <citation type="submission" date="2025-09" db="UniProtKB">
        <authorList>
            <consortium name="Ensembl"/>
        </authorList>
    </citation>
    <scope>IDENTIFICATION</scope>
</reference>
<keyword evidence="2" id="KW-1064">Adaptive immunity</keyword>
<sequence>MGDSVIQSEPSVTATEGGQVTLHSDYSTSLSSYCSYWYRQRPENQPEYILRSCSGYSNNKANFAKIRFSDELQISKKSSKLTISQLEMSDSVLYSCAFRATVMETSLNFVQKLSKMCEVALRRVVCFQEVWRSPQVNLSAEDSHKCVKCKLNMESNTLSNWNYHLLTIIRNLTPLLKSVLFIVMSKSLNYLVKK</sequence>
<evidence type="ECO:0000256" key="5">
    <source>
        <dbReference type="ARBA" id="ARBA00043266"/>
    </source>
</evidence>
<accession>A0A4W3GWS7</accession>
<dbReference type="Pfam" id="PF07686">
    <property type="entry name" value="V-set"/>
    <property type="match status" value="1"/>
</dbReference>
<evidence type="ECO:0000313" key="7">
    <source>
        <dbReference type="Ensembl" id="ENSCMIP00000002354.1"/>
    </source>
</evidence>
<dbReference type="AlphaFoldDB" id="A0A4W3GWS7"/>
<dbReference type="InterPro" id="IPR013106">
    <property type="entry name" value="Ig_V-set"/>
</dbReference>
<evidence type="ECO:0000256" key="4">
    <source>
        <dbReference type="ARBA" id="ARBA00023319"/>
    </source>
</evidence>
<protein>
    <recommendedName>
        <fullName evidence="6">Ig-like domain-containing protein</fullName>
    </recommendedName>
</protein>
<keyword evidence="4" id="KW-0393">Immunoglobulin domain</keyword>
<reference evidence="7" key="4">
    <citation type="submission" date="2025-08" db="UniProtKB">
        <authorList>
            <consortium name="Ensembl"/>
        </authorList>
    </citation>
    <scope>IDENTIFICATION</scope>
</reference>
<reference evidence="8" key="1">
    <citation type="journal article" date="2006" name="Science">
        <title>Ancient noncoding elements conserved in the human genome.</title>
        <authorList>
            <person name="Venkatesh B."/>
            <person name="Kirkness E.F."/>
            <person name="Loh Y.H."/>
            <person name="Halpern A.L."/>
            <person name="Lee A.P."/>
            <person name="Johnson J."/>
            <person name="Dandona N."/>
            <person name="Viswanathan L.D."/>
            <person name="Tay A."/>
            <person name="Venter J.C."/>
            <person name="Strausberg R.L."/>
            <person name="Brenner S."/>
        </authorList>
    </citation>
    <scope>NUCLEOTIDE SEQUENCE [LARGE SCALE GENOMIC DNA]</scope>
</reference>
<keyword evidence="1" id="KW-0732">Signal</keyword>
<dbReference type="InterPro" id="IPR036179">
    <property type="entry name" value="Ig-like_dom_sf"/>
</dbReference>
<reference evidence="8" key="2">
    <citation type="journal article" date="2007" name="PLoS Biol.">
        <title>Survey sequencing and comparative analysis of the elephant shark (Callorhinchus milii) genome.</title>
        <authorList>
            <person name="Venkatesh B."/>
            <person name="Kirkness E.F."/>
            <person name="Loh Y.H."/>
            <person name="Halpern A.L."/>
            <person name="Lee A.P."/>
            <person name="Johnson J."/>
            <person name="Dandona N."/>
            <person name="Viswanathan L.D."/>
            <person name="Tay A."/>
            <person name="Venter J.C."/>
            <person name="Strausberg R.L."/>
            <person name="Brenner S."/>
        </authorList>
    </citation>
    <scope>NUCLEOTIDE SEQUENCE [LARGE SCALE GENOMIC DNA]</scope>
</reference>
<proteinExistence type="predicted"/>
<dbReference type="InterPro" id="IPR003599">
    <property type="entry name" value="Ig_sub"/>
</dbReference>
<evidence type="ECO:0000256" key="1">
    <source>
        <dbReference type="ARBA" id="ARBA00022729"/>
    </source>
</evidence>
<evidence type="ECO:0000256" key="2">
    <source>
        <dbReference type="ARBA" id="ARBA00023130"/>
    </source>
</evidence>
<dbReference type="SMART" id="SM00409">
    <property type="entry name" value="IG"/>
    <property type="match status" value="1"/>
</dbReference>
<evidence type="ECO:0000259" key="6">
    <source>
        <dbReference type="PROSITE" id="PS50835"/>
    </source>
</evidence>
<evidence type="ECO:0000313" key="8">
    <source>
        <dbReference type="Proteomes" id="UP000314986"/>
    </source>
</evidence>
<keyword evidence="3" id="KW-0675">Receptor</keyword>
<dbReference type="GeneTree" id="ENSGT00970000196777"/>
<evidence type="ECO:0000256" key="3">
    <source>
        <dbReference type="ARBA" id="ARBA00023170"/>
    </source>
</evidence>
<keyword evidence="5" id="KW-0391">Immunity</keyword>
<dbReference type="PANTHER" id="PTHR19367:SF18">
    <property type="entry name" value="T CELL RECEPTOR ALPHA VARIABLE 16"/>
    <property type="match status" value="1"/>
</dbReference>
<dbReference type="GO" id="GO:0002250">
    <property type="term" value="P:adaptive immune response"/>
    <property type="evidence" value="ECO:0007669"/>
    <property type="project" value="UniProtKB-KW"/>
</dbReference>
<dbReference type="InterPro" id="IPR051287">
    <property type="entry name" value="TCR_variable_region"/>
</dbReference>
<dbReference type="Proteomes" id="UP000314986">
    <property type="component" value="Unassembled WGS sequence"/>
</dbReference>
<dbReference type="InParanoid" id="A0A4W3GWS7"/>
<keyword evidence="8" id="KW-1185">Reference proteome</keyword>
<dbReference type="Gene3D" id="2.60.40.10">
    <property type="entry name" value="Immunoglobulins"/>
    <property type="match status" value="1"/>
</dbReference>
<feature type="domain" description="Ig-like" evidence="6">
    <location>
        <begin position="3"/>
        <end position="108"/>
    </location>
</feature>
<dbReference type="Ensembl" id="ENSCMIT00000002438.1">
    <property type="protein sequence ID" value="ENSCMIP00000002354.1"/>
    <property type="gene ID" value="ENSCMIG00000001394.1"/>
</dbReference>
<dbReference type="GO" id="GO:0042101">
    <property type="term" value="C:T cell receptor complex"/>
    <property type="evidence" value="ECO:0007669"/>
    <property type="project" value="UniProtKB-KW"/>
</dbReference>
<dbReference type="PROSITE" id="PS50835">
    <property type="entry name" value="IG_LIKE"/>
    <property type="match status" value="1"/>
</dbReference>